<dbReference type="Gramene" id="CDY14911">
    <property type="protein sequence ID" value="CDY14911"/>
    <property type="gene ID" value="GSBRNA2T00084830001"/>
</dbReference>
<reference evidence="1 2" key="1">
    <citation type="journal article" date="2014" name="Science">
        <title>Plant genetics. Early allopolyploid evolution in the post-Neolithic Brassica napus oilseed genome.</title>
        <authorList>
            <person name="Chalhoub B."/>
            <person name="Denoeud F."/>
            <person name="Liu S."/>
            <person name="Parkin I.A."/>
            <person name="Tang H."/>
            <person name="Wang X."/>
            <person name="Chiquet J."/>
            <person name="Belcram H."/>
            <person name="Tong C."/>
            <person name="Samans B."/>
            <person name="Correa M."/>
            <person name="Da Silva C."/>
            <person name="Just J."/>
            <person name="Falentin C."/>
            <person name="Koh C.S."/>
            <person name="Le Clainche I."/>
            <person name="Bernard M."/>
            <person name="Bento P."/>
            <person name="Noel B."/>
            <person name="Labadie K."/>
            <person name="Alberti A."/>
            <person name="Charles M."/>
            <person name="Arnaud D."/>
            <person name="Guo H."/>
            <person name="Daviaud C."/>
            <person name="Alamery S."/>
            <person name="Jabbari K."/>
            <person name="Zhao M."/>
            <person name="Edger P.P."/>
            <person name="Chelaifa H."/>
            <person name="Tack D."/>
            <person name="Lassalle G."/>
            <person name="Mestiri I."/>
            <person name="Schnel N."/>
            <person name="Le Paslier M.C."/>
            <person name="Fan G."/>
            <person name="Renault V."/>
            <person name="Bayer P.E."/>
            <person name="Golicz A.A."/>
            <person name="Manoli S."/>
            <person name="Lee T.H."/>
            <person name="Thi V.H."/>
            <person name="Chalabi S."/>
            <person name="Hu Q."/>
            <person name="Fan C."/>
            <person name="Tollenaere R."/>
            <person name="Lu Y."/>
            <person name="Battail C."/>
            <person name="Shen J."/>
            <person name="Sidebottom C.H."/>
            <person name="Wang X."/>
            <person name="Canaguier A."/>
            <person name="Chauveau A."/>
            <person name="Berard A."/>
            <person name="Deniot G."/>
            <person name="Guan M."/>
            <person name="Liu Z."/>
            <person name="Sun F."/>
            <person name="Lim Y.P."/>
            <person name="Lyons E."/>
            <person name="Town C.D."/>
            <person name="Bancroft I."/>
            <person name="Wang X."/>
            <person name="Meng J."/>
            <person name="Ma J."/>
            <person name="Pires J.C."/>
            <person name="King G.J."/>
            <person name="Brunel D."/>
            <person name="Delourme R."/>
            <person name="Renard M."/>
            <person name="Aury J.M."/>
            <person name="Adams K.L."/>
            <person name="Batley J."/>
            <person name="Snowdon R.J."/>
            <person name="Tost J."/>
            <person name="Edwards D."/>
            <person name="Zhou Y."/>
            <person name="Hua W."/>
            <person name="Sharpe A.G."/>
            <person name="Paterson A.H."/>
            <person name="Guan C."/>
            <person name="Wincker P."/>
        </authorList>
    </citation>
    <scope>NUCLEOTIDE SEQUENCE [LARGE SCALE GENOMIC DNA]</scope>
    <source>
        <strain evidence="2">cv. Darmor-bzh</strain>
    </source>
</reference>
<accession>A0A078FP60</accession>
<proteinExistence type="predicted"/>
<keyword evidence="2" id="KW-1185">Reference proteome</keyword>
<sequence length="46" mass="5157">MLFSLTYGVEAMISAETSKEVKSESTEKILTRSSNLNKNLDKFTLT</sequence>
<dbReference type="AlphaFoldDB" id="A0A078FP60"/>
<dbReference type="PaxDb" id="3708-A0A078FP60"/>
<gene>
    <name evidence="1" type="primary">BnaA02g22530D</name>
    <name evidence="1" type="ORF">GSBRNA2T00084830001</name>
</gene>
<evidence type="ECO:0000313" key="1">
    <source>
        <dbReference type="EMBL" id="CDY14911.1"/>
    </source>
</evidence>
<dbReference type="Proteomes" id="UP000028999">
    <property type="component" value="Unassembled WGS sequence"/>
</dbReference>
<name>A0A078FP60_BRANA</name>
<dbReference type="EMBL" id="LK032048">
    <property type="protein sequence ID" value="CDY14911.1"/>
    <property type="molecule type" value="Genomic_DNA"/>
</dbReference>
<organism evidence="1 2">
    <name type="scientific">Brassica napus</name>
    <name type="common">Rape</name>
    <dbReference type="NCBI Taxonomy" id="3708"/>
    <lineage>
        <taxon>Eukaryota</taxon>
        <taxon>Viridiplantae</taxon>
        <taxon>Streptophyta</taxon>
        <taxon>Embryophyta</taxon>
        <taxon>Tracheophyta</taxon>
        <taxon>Spermatophyta</taxon>
        <taxon>Magnoliopsida</taxon>
        <taxon>eudicotyledons</taxon>
        <taxon>Gunneridae</taxon>
        <taxon>Pentapetalae</taxon>
        <taxon>rosids</taxon>
        <taxon>malvids</taxon>
        <taxon>Brassicales</taxon>
        <taxon>Brassicaceae</taxon>
        <taxon>Brassiceae</taxon>
        <taxon>Brassica</taxon>
    </lineage>
</organism>
<evidence type="ECO:0000313" key="2">
    <source>
        <dbReference type="Proteomes" id="UP000028999"/>
    </source>
</evidence>
<protein>
    <submittedName>
        <fullName evidence="1">BnaA02g22530D protein</fullName>
    </submittedName>
</protein>